<accession>A0A6J4T7T7</accession>
<proteinExistence type="predicted"/>
<gene>
    <name evidence="1" type="ORF">AVDCRST_MAG17-2287</name>
</gene>
<evidence type="ECO:0000313" key="1">
    <source>
        <dbReference type="EMBL" id="CAA9515955.1"/>
    </source>
</evidence>
<organism evidence="1">
    <name type="scientific">uncultured Solirubrobacterales bacterium</name>
    <dbReference type="NCBI Taxonomy" id="768556"/>
    <lineage>
        <taxon>Bacteria</taxon>
        <taxon>Bacillati</taxon>
        <taxon>Actinomycetota</taxon>
        <taxon>Thermoleophilia</taxon>
        <taxon>Solirubrobacterales</taxon>
        <taxon>environmental samples</taxon>
    </lineage>
</organism>
<sequence length="67" mass="7724">MATLVLLRYDARREAWERARHPVVFGDSRDWSEAEATALGEAWRGEGANERRAYSVLTSERPFDLDL</sequence>
<dbReference type="AlphaFoldDB" id="A0A6J4T7T7"/>
<protein>
    <submittedName>
        <fullName evidence="1">Uncharacterized protein</fullName>
    </submittedName>
</protein>
<reference evidence="1" key="1">
    <citation type="submission" date="2020-02" db="EMBL/GenBank/DDBJ databases">
        <authorList>
            <person name="Meier V. D."/>
        </authorList>
    </citation>
    <scope>NUCLEOTIDE SEQUENCE</scope>
    <source>
        <strain evidence="1">AVDCRST_MAG17</strain>
    </source>
</reference>
<dbReference type="EMBL" id="CADCVV010000185">
    <property type="protein sequence ID" value="CAA9515955.1"/>
    <property type="molecule type" value="Genomic_DNA"/>
</dbReference>
<name>A0A6J4T7T7_9ACTN</name>